<dbReference type="EMBL" id="QSBY01000017">
    <property type="protein sequence ID" value="RHW66946.1"/>
    <property type="molecule type" value="Genomic_DNA"/>
</dbReference>
<name>A0A3L6KSS4_9TRYP</name>
<accession>A0A3L6KSS4</accession>
<dbReference type="Proteomes" id="UP000266743">
    <property type="component" value="Unassembled WGS sequence"/>
</dbReference>
<evidence type="ECO:0000313" key="2">
    <source>
        <dbReference type="EMBL" id="RHW66946.1"/>
    </source>
</evidence>
<comment type="caution">
    <text evidence="2">The sequence shown here is derived from an EMBL/GenBank/DDBJ whole genome shotgun (WGS) entry which is preliminary data.</text>
</comment>
<dbReference type="AlphaFoldDB" id="A0A3L6KSS4"/>
<gene>
    <name evidence="2" type="ORF">DPX39_000072700</name>
</gene>
<reference evidence="2 3" key="1">
    <citation type="submission" date="2018-09" db="EMBL/GenBank/DDBJ databases">
        <title>whole genome sequence of T. equiperdum IVM-t1 strain.</title>
        <authorList>
            <person name="Suganuma K."/>
        </authorList>
    </citation>
    <scope>NUCLEOTIDE SEQUENCE [LARGE SCALE GENOMIC DNA]</scope>
    <source>
        <strain evidence="2 3">IVM-t1</strain>
    </source>
</reference>
<sequence length="232" mass="25204">MTSLTEEHEILIDEPPQFTAAAEVIAVGAEEPTVATPEEFTSAQEAGAFLQTPVGTPPATPTSVPTTPSPNEMAAKHARKRWRMEQLALQESVKVVESEPITKRRHSRKAEMSEFAITKAATLNTAPTLLPMSPNIMDTNVTMLGTKRVPLDNFLKVTVLHPKVTPVNLKLEFIDPVLEPVQLSRHQLGNRVTPNEGEGGGMSVKKKRGRKPLVASPSIEEAKAVESGYNAE</sequence>
<evidence type="ECO:0000313" key="3">
    <source>
        <dbReference type="Proteomes" id="UP000266743"/>
    </source>
</evidence>
<evidence type="ECO:0000256" key="1">
    <source>
        <dbReference type="SAM" id="MobiDB-lite"/>
    </source>
</evidence>
<organism evidence="2 3">
    <name type="scientific">Trypanosoma brucei equiperdum</name>
    <dbReference type="NCBI Taxonomy" id="630700"/>
    <lineage>
        <taxon>Eukaryota</taxon>
        <taxon>Discoba</taxon>
        <taxon>Euglenozoa</taxon>
        <taxon>Kinetoplastea</taxon>
        <taxon>Metakinetoplastina</taxon>
        <taxon>Trypanosomatida</taxon>
        <taxon>Trypanosomatidae</taxon>
        <taxon>Trypanosoma</taxon>
    </lineage>
</organism>
<protein>
    <submittedName>
        <fullName evidence="2">Uncharacterized protein</fullName>
    </submittedName>
</protein>
<feature type="region of interest" description="Disordered" evidence="1">
    <location>
        <begin position="189"/>
        <end position="232"/>
    </location>
</feature>
<proteinExistence type="predicted"/>